<dbReference type="AlphaFoldDB" id="K9X405"/>
<dbReference type="InterPro" id="IPR045794">
    <property type="entry name" value="Trypco1"/>
</dbReference>
<dbReference type="OrthoDB" id="428612at2"/>
<protein>
    <recommendedName>
        <fullName evidence="1">Trypsin-co-occurring domain-containing protein</fullName>
    </recommendedName>
</protein>
<dbReference type="Pfam" id="PF19493">
    <property type="entry name" value="Trypco1"/>
    <property type="match status" value="1"/>
</dbReference>
<sequence>MTQLAPFQLEDGTVIYIEANEEVAAPSVNSQIATEEEESLDAKGWNPVAVKQQMAQNFQAIQGTIRAYTTQSLQAFKDIEIGNIRKVTLEFGLKIGGEAGIPYVTKGTAESNLKITVECGFNNESQKKP</sequence>
<organism evidence="2 3">
    <name type="scientific">Cylindrospermum stagnale PCC 7417</name>
    <dbReference type="NCBI Taxonomy" id="56107"/>
    <lineage>
        <taxon>Bacteria</taxon>
        <taxon>Bacillati</taxon>
        <taxon>Cyanobacteriota</taxon>
        <taxon>Cyanophyceae</taxon>
        <taxon>Nostocales</taxon>
        <taxon>Nostocaceae</taxon>
        <taxon>Cylindrospermum</taxon>
    </lineage>
</organism>
<evidence type="ECO:0000259" key="1">
    <source>
        <dbReference type="Pfam" id="PF19493"/>
    </source>
</evidence>
<dbReference type="NCBIfam" id="NF041216">
    <property type="entry name" value="CU044_2847_fam"/>
    <property type="match status" value="1"/>
</dbReference>
<evidence type="ECO:0000313" key="2">
    <source>
        <dbReference type="EMBL" id="AFZ26829.1"/>
    </source>
</evidence>
<name>K9X405_9NOST</name>
<gene>
    <name evidence="2" type="ORF">Cylst_4768</name>
</gene>
<reference evidence="2 3" key="1">
    <citation type="submission" date="2012-06" db="EMBL/GenBank/DDBJ databases">
        <title>Finished chromosome of genome of Cylindrospermum stagnale PCC 7417.</title>
        <authorList>
            <consortium name="US DOE Joint Genome Institute"/>
            <person name="Gugger M."/>
            <person name="Coursin T."/>
            <person name="Rippka R."/>
            <person name="Tandeau De Marsac N."/>
            <person name="Huntemann M."/>
            <person name="Wei C.-L."/>
            <person name="Han J."/>
            <person name="Detter J.C."/>
            <person name="Han C."/>
            <person name="Tapia R."/>
            <person name="Chen A."/>
            <person name="Kyrpides N."/>
            <person name="Mavromatis K."/>
            <person name="Markowitz V."/>
            <person name="Szeto E."/>
            <person name="Ivanova N."/>
            <person name="Pagani I."/>
            <person name="Pati A."/>
            <person name="Goodwin L."/>
            <person name="Nordberg H.P."/>
            <person name="Cantor M.N."/>
            <person name="Hua S.X."/>
            <person name="Woyke T."/>
            <person name="Kerfeld C.A."/>
        </authorList>
    </citation>
    <scope>NUCLEOTIDE SEQUENCE [LARGE SCALE GENOMIC DNA]</scope>
    <source>
        <strain evidence="2 3">PCC 7417</strain>
    </source>
</reference>
<dbReference type="EMBL" id="CP003642">
    <property type="protein sequence ID" value="AFZ26829.1"/>
    <property type="molecule type" value="Genomic_DNA"/>
</dbReference>
<dbReference type="Proteomes" id="UP000010475">
    <property type="component" value="Chromosome"/>
</dbReference>
<dbReference type="HOGENOM" id="CLU_164609_0_0_3"/>
<evidence type="ECO:0000313" key="3">
    <source>
        <dbReference type="Proteomes" id="UP000010475"/>
    </source>
</evidence>
<proteinExistence type="predicted"/>
<dbReference type="KEGG" id="csg:Cylst_4768"/>
<keyword evidence="3" id="KW-1185">Reference proteome</keyword>
<dbReference type="eggNOG" id="ENOG5032UHV">
    <property type="taxonomic scope" value="Bacteria"/>
</dbReference>
<feature type="domain" description="Trypsin-co-occurring" evidence="1">
    <location>
        <begin position="7"/>
        <end position="120"/>
    </location>
</feature>
<dbReference type="RefSeq" id="WP_015210066.1">
    <property type="nucleotide sequence ID" value="NC_019757.1"/>
</dbReference>
<accession>K9X405</accession>
<dbReference type="PATRIC" id="fig|56107.3.peg.5237"/>